<evidence type="ECO:0000313" key="10">
    <source>
        <dbReference type="EMBL" id="KAI6646671.1"/>
    </source>
</evidence>
<evidence type="ECO:0000256" key="1">
    <source>
        <dbReference type="ARBA" id="ARBA00007479"/>
    </source>
</evidence>
<dbReference type="AlphaFoldDB" id="A0AAV7JD88"/>
<sequence>MTSRLFLSRICPYSRAFINKPLFRCSTTTSVTGPITDEPDTVPKRSIQKFLEPRLGVTGTWTLGLGILTTLISKEYLILHAETIVAVVDFTIIVVLYRKFGTPIANYLDAQIKEVRDLLYKERDDRVVSLEDKITAEGKTEDTLSVRHDLYELEKETNLLALQVEFLKRQETVNKEVKNRLEYQLHLERFQRRFEQDLLVDWLNKQVVSAITPEQERTTVTQCISTLKSIATPV</sequence>
<evidence type="ECO:0000313" key="11">
    <source>
        <dbReference type="Proteomes" id="UP001165289"/>
    </source>
</evidence>
<dbReference type="SUPFAM" id="SSF161060">
    <property type="entry name" value="ATP synthase B chain-like"/>
    <property type="match status" value="1"/>
</dbReference>
<keyword evidence="7 9" id="KW-0496">Mitochondrion</keyword>
<keyword evidence="2 9" id="KW-0813">Transport</keyword>
<evidence type="ECO:0000256" key="9">
    <source>
        <dbReference type="RuleBase" id="RU368017"/>
    </source>
</evidence>
<dbReference type="Proteomes" id="UP001165289">
    <property type="component" value="Unassembled WGS sequence"/>
</dbReference>
<proteinExistence type="inferred from homology"/>
<keyword evidence="6 9" id="KW-0406">Ion transport</keyword>
<organism evidence="10 11">
    <name type="scientific">Oopsacas minuta</name>
    <dbReference type="NCBI Taxonomy" id="111878"/>
    <lineage>
        <taxon>Eukaryota</taxon>
        <taxon>Metazoa</taxon>
        <taxon>Porifera</taxon>
        <taxon>Hexactinellida</taxon>
        <taxon>Hexasterophora</taxon>
        <taxon>Lyssacinosida</taxon>
        <taxon>Leucopsacidae</taxon>
        <taxon>Oopsacas</taxon>
    </lineage>
</organism>
<name>A0AAV7JD88_9METZ</name>
<dbReference type="EMBL" id="JAKMXF010000354">
    <property type="protein sequence ID" value="KAI6646671.1"/>
    <property type="molecule type" value="Genomic_DNA"/>
</dbReference>
<keyword evidence="3 9" id="KW-0138">CF(0)</keyword>
<evidence type="ECO:0000256" key="7">
    <source>
        <dbReference type="ARBA" id="ARBA00023128"/>
    </source>
</evidence>
<reference evidence="10 11" key="1">
    <citation type="journal article" date="2023" name="BMC Biol.">
        <title>The compact genome of the sponge Oopsacas minuta (Hexactinellida) is lacking key metazoan core genes.</title>
        <authorList>
            <person name="Santini S."/>
            <person name="Schenkelaars Q."/>
            <person name="Jourda C."/>
            <person name="Duchesne M."/>
            <person name="Belahbib H."/>
            <person name="Rocher C."/>
            <person name="Selva M."/>
            <person name="Riesgo A."/>
            <person name="Vervoort M."/>
            <person name="Leys S.P."/>
            <person name="Kodjabachian L."/>
            <person name="Le Bivic A."/>
            <person name="Borchiellini C."/>
            <person name="Claverie J.M."/>
            <person name="Renard E."/>
        </authorList>
    </citation>
    <scope>NUCLEOTIDE SEQUENCE [LARGE SCALE GENOMIC DNA]</scope>
    <source>
        <strain evidence="10">SPO-2</strain>
    </source>
</reference>
<dbReference type="GO" id="GO:0046933">
    <property type="term" value="F:proton-transporting ATP synthase activity, rotational mechanism"/>
    <property type="evidence" value="ECO:0007669"/>
    <property type="project" value="TreeGrafter"/>
</dbReference>
<evidence type="ECO:0000256" key="3">
    <source>
        <dbReference type="ARBA" id="ARBA00022547"/>
    </source>
</evidence>
<dbReference type="InterPro" id="IPR013837">
    <property type="entry name" value="ATP_synth_F0_suB"/>
</dbReference>
<dbReference type="InterPro" id="IPR008688">
    <property type="entry name" value="ATP_synth_Bsub_B/MI25"/>
</dbReference>
<comment type="subunit">
    <text evidence="9">F-type ATPases have 2 components, CF(1) - the catalytic core - and CF(0) - the membrane proton channel. CF(1) and CF(0) have multiple subunits.</text>
</comment>
<dbReference type="Gene3D" id="1.20.5.2210">
    <property type="match status" value="1"/>
</dbReference>
<evidence type="ECO:0000256" key="2">
    <source>
        <dbReference type="ARBA" id="ARBA00022448"/>
    </source>
</evidence>
<comment type="subcellular location">
    <subcellularLocation>
        <location evidence="9">Mitochondrion</location>
    </subcellularLocation>
    <subcellularLocation>
        <location evidence="9">Mitochondrion inner membrane</location>
    </subcellularLocation>
</comment>
<comment type="caution">
    <text evidence="10">The sequence shown here is derived from an EMBL/GenBank/DDBJ whole genome shotgun (WGS) entry which is preliminary data.</text>
</comment>
<dbReference type="Pfam" id="PF05405">
    <property type="entry name" value="Mt_ATP-synt_B"/>
    <property type="match status" value="1"/>
</dbReference>
<gene>
    <name evidence="10" type="ORF">LOD99_12792</name>
</gene>
<dbReference type="GO" id="GO:0005743">
    <property type="term" value="C:mitochondrial inner membrane"/>
    <property type="evidence" value="ECO:0007669"/>
    <property type="project" value="UniProtKB-SubCell"/>
</dbReference>
<protein>
    <recommendedName>
        <fullName evidence="9">ATP synthase subunit b</fullName>
    </recommendedName>
</protein>
<keyword evidence="8 9" id="KW-0472">Membrane</keyword>
<evidence type="ECO:0000256" key="5">
    <source>
        <dbReference type="ARBA" id="ARBA00022792"/>
    </source>
</evidence>
<keyword evidence="4 9" id="KW-0375">Hydrogen ion transport</keyword>
<comment type="function">
    <text evidence="9">Subunit b, of the mitochondrial membrane ATP synthase complex (F(1)F(0) ATP synthase or Complex V) that produces ATP from ADP in the presence of a proton gradient across the membrane which is generated by electron transport complexes of the respiratory chain. ATP synthase complex consist of a soluble F(1) head domain - the catalytic core - and a membrane F(1) domain - the membrane proton channel. These two domains are linked by a central stalk rotating inside the F(1) region and a stationary peripheral stalk. During catalysis, ATP synthesis in the catalytic domain of F(1) is coupled via a rotary mechanism of the central stalk subunits to proton translocation. In vivo, can only synthesize ATP although its ATP hydrolase activity can be activated artificially in vitro. Part of the complex F(0) domain. Part of the complex F(0) domain and the peripheric stalk, which acts as a stator to hold the catalytic alpha(3)beta(3) subcomplex and subunit a/ATP6 static relative to the rotary elements.</text>
</comment>
<dbReference type="GO" id="GO:0045259">
    <property type="term" value="C:proton-transporting ATP synthase complex"/>
    <property type="evidence" value="ECO:0007669"/>
    <property type="project" value="UniProtKB-KW"/>
</dbReference>
<keyword evidence="11" id="KW-1185">Reference proteome</keyword>
<accession>A0AAV7JD88</accession>
<comment type="similarity">
    <text evidence="1 9">Belongs to the eukaryotic ATPase B chain family.</text>
</comment>
<evidence type="ECO:0000256" key="4">
    <source>
        <dbReference type="ARBA" id="ARBA00022781"/>
    </source>
</evidence>
<evidence type="ECO:0000256" key="6">
    <source>
        <dbReference type="ARBA" id="ARBA00023065"/>
    </source>
</evidence>
<dbReference type="PANTHER" id="PTHR12733">
    <property type="entry name" value="MITOCHONDRIAL ATP SYNTHASE B CHAIN"/>
    <property type="match status" value="1"/>
</dbReference>
<keyword evidence="5 9" id="KW-0999">Mitochondrion inner membrane</keyword>
<evidence type="ECO:0000256" key="8">
    <source>
        <dbReference type="ARBA" id="ARBA00023136"/>
    </source>
</evidence>
<dbReference type="PANTHER" id="PTHR12733:SF3">
    <property type="entry name" value="ATP SYNTHASE F(0) COMPLEX SUBUNIT B1, MITOCHONDRIAL"/>
    <property type="match status" value="1"/>
</dbReference>